<dbReference type="eggNOG" id="arCOG01096">
    <property type="taxonomic scope" value="Archaea"/>
</dbReference>
<dbReference type="KEGG" id="tpe:Tpen_1650"/>
<dbReference type="STRING" id="368408.Tpen_1650"/>
<keyword evidence="4 5" id="KW-0472">Membrane</keyword>
<dbReference type="GO" id="GO:0012505">
    <property type="term" value="C:endomembrane system"/>
    <property type="evidence" value="ECO:0007669"/>
    <property type="project" value="UniProtKB-SubCell"/>
</dbReference>
<dbReference type="Proteomes" id="UP000000641">
    <property type="component" value="Chromosome"/>
</dbReference>
<evidence type="ECO:0000313" key="6">
    <source>
        <dbReference type="EMBL" id="ABL79045.1"/>
    </source>
</evidence>
<gene>
    <name evidence="6" type="ordered locus">Tpen_1650</name>
</gene>
<feature type="transmembrane region" description="Helical" evidence="5">
    <location>
        <begin position="201"/>
        <end position="224"/>
    </location>
</feature>
<dbReference type="SUPFAM" id="SSF47240">
    <property type="entry name" value="Ferritin-like"/>
    <property type="match status" value="1"/>
</dbReference>
<dbReference type="HOGENOM" id="CLU_065373_1_0_2"/>
<dbReference type="GO" id="GO:0005384">
    <property type="term" value="F:manganese ion transmembrane transporter activity"/>
    <property type="evidence" value="ECO:0007669"/>
    <property type="project" value="InterPro"/>
</dbReference>
<evidence type="ECO:0000256" key="5">
    <source>
        <dbReference type="SAM" id="Phobius"/>
    </source>
</evidence>
<dbReference type="Pfam" id="PF01988">
    <property type="entry name" value="VIT1"/>
    <property type="match status" value="1"/>
</dbReference>
<dbReference type="GeneID" id="4601727"/>
<sequence length="290" mass="31958">MPFAEYALDELFDSELYRRLAGIEKNPANREILEKLSQQERSHYEFWSRFSGSVELGRWDRLKLAFLVLSSRILGKVFIIKFLERHEGRVVEEYVRVLESAGLSEEQREALKGIIEDEKYHEEALASQIDEFAVRHLGAMALGMSDAIIELSGVHAGFLGYTSSPIYTGISGLIVGISASMSMAAAAYLQAKQEKGKSPAVNALVTGLMYMLTVVMLTSPFFLVPSVATALAASVALAVAALAAFSYFSSVILGGNFLREFLENTSIVFLVVLVGYLFGSLVERVFGFRP</sequence>
<dbReference type="InterPro" id="IPR009078">
    <property type="entry name" value="Ferritin-like_SF"/>
</dbReference>
<dbReference type="CDD" id="cd01044">
    <property type="entry name" value="Ferritin_CCC1_N"/>
    <property type="match status" value="1"/>
</dbReference>
<dbReference type="EMBL" id="CP000505">
    <property type="protein sequence ID" value="ABL79045.1"/>
    <property type="molecule type" value="Genomic_DNA"/>
</dbReference>
<dbReference type="EnsemblBacteria" id="ABL79045">
    <property type="protein sequence ID" value="ABL79045"/>
    <property type="gene ID" value="Tpen_1650"/>
</dbReference>
<keyword evidence="7" id="KW-1185">Reference proteome</keyword>
<evidence type="ECO:0000256" key="4">
    <source>
        <dbReference type="ARBA" id="ARBA00023136"/>
    </source>
</evidence>
<protein>
    <submittedName>
        <fullName evidence="6">Uncharacterized protein</fullName>
    </submittedName>
</protein>
<dbReference type="OrthoDB" id="42847at2157"/>
<evidence type="ECO:0000256" key="3">
    <source>
        <dbReference type="ARBA" id="ARBA00022989"/>
    </source>
</evidence>
<feature type="transmembrane region" description="Helical" evidence="5">
    <location>
        <begin position="267"/>
        <end position="286"/>
    </location>
</feature>
<keyword evidence="2 5" id="KW-0812">Transmembrane</keyword>
<comment type="subcellular location">
    <subcellularLocation>
        <location evidence="1">Endomembrane system</location>
        <topology evidence="1">Multi-pass membrane protein</topology>
    </subcellularLocation>
</comment>
<dbReference type="GO" id="GO:0030026">
    <property type="term" value="P:intracellular manganese ion homeostasis"/>
    <property type="evidence" value="ECO:0007669"/>
    <property type="project" value="InterPro"/>
</dbReference>
<evidence type="ECO:0000313" key="7">
    <source>
        <dbReference type="Proteomes" id="UP000000641"/>
    </source>
</evidence>
<feature type="transmembrane region" description="Helical" evidence="5">
    <location>
        <begin position="230"/>
        <end position="255"/>
    </location>
</feature>
<dbReference type="InterPro" id="IPR039376">
    <property type="entry name" value="Ferritin_CCC1_N"/>
</dbReference>
<name>A1S0R5_THEPD</name>
<reference evidence="7" key="1">
    <citation type="journal article" date="2008" name="J. Bacteriol.">
        <title>Genome sequence of Thermofilum pendens reveals an exceptional loss of biosynthetic pathways without genome reduction.</title>
        <authorList>
            <person name="Anderson I."/>
            <person name="Rodriguez J."/>
            <person name="Susanti D."/>
            <person name="Porat I."/>
            <person name="Reich C."/>
            <person name="Ulrich L.E."/>
            <person name="Elkins J.G."/>
            <person name="Mavromatis K."/>
            <person name="Lykidis A."/>
            <person name="Kim E."/>
            <person name="Thompson L.S."/>
            <person name="Nolan M."/>
            <person name="Land M."/>
            <person name="Copeland A."/>
            <person name="Lapidus A."/>
            <person name="Lucas S."/>
            <person name="Detter C."/>
            <person name="Zhulin I.B."/>
            <person name="Olsen G.J."/>
            <person name="Whitman W."/>
            <person name="Mukhopadhyay B."/>
            <person name="Bristow J."/>
            <person name="Kyrpides N."/>
        </authorList>
    </citation>
    <scope>NUCLEOTIDE SEQUENCE [LARGE SCALE GENOMIC DNA]</scope>
    <source>
        <strain evidence="7">DSM 2475 / Hrk 5</strain>
    </source>
</reference>
<dbReference type="RefSeq" id="WP_011753310.1">
    <property type="nucleotide sequence ID" value="NC_008698.1"/>
</dbReference>
<feature type="transmembrane region" description="Helical" evidence="5">
    <location>
        <begin position="166"/>
        <end position="189"/>
    </location>
</feature>
<accession>A1S0R5</accession>
<evidence type="ECO:0000256" key="1">
    <source>
        <dbReference type="ARBA" id="ARBA00004127"/>
    </source>
</evidence>
<keyword evidence="3 5" id="KW-1133">Transmembrane helix</keyword>
<dbReference type="AlphaFoldDB" id="A1S0R5"/>
<organism evidence="6 7">
    <name type="scientific">Thermofilum pendens (strain DSM 2475 / Hrk 5)</name>
    <dbReference type="NCBI Taxonomy" id="368408"/>
    <lineage>
        <taxon>Archaea</taxon>
        <taxon>Thermoproteota</taxon>
        <taxon>Thermoprotei</taxon>
        <taxon>Thermofilales</taxon>
        <taxon>Thermofilaceae</taxon>
        <taxon>Thermofilum</taxon>
    </lineage>
</organism>
<dbReference type="InterPro" id="IPR008217">
    <property type="entry name" value="Ccc1_fam"/>
</dbReference>
<proteinExistence type="predicted"/>
<evidence type="ECO:0000256" key="2">
    <source>
        <dbReference type="ARBA" id="ARBA00022692"/>
    </source>
</evidence>